<gene>
    <name evidence="8" type="ORF">AA0114_g11821</name>
</gene>
<dbReference type="PROSITE" id="PS51212">
    <property type="entry name" value="WSC"/>
    <property type="match status" value="1"/>
</dbReference>
<evidence type="ECO:0000256" key="6">
    <source>
        <dbReference type="ARBA" id="ARBA00023180"/>
    </source>
</evidence>
<protein>
    <recommendedName>
        <fullName evidence="7">WSC domain-containing protein</fullName>
    </recommendedName>
</protein>
<organism evidence="8 9">
    <name type="scientific">Alternaria tenuissima</name>
    <dbReference type="NCBI Taxonomy" id="119927"/>
    <lineage>
        <taxon>Eukaryota</taxon>
        <taxon>Fungi</taxon>
        <taxon>Dikarya</taxon>
        <taxon>Ascomycota</taxon>
        <taxon>Pezizomycotina</taxon>
        <taxon>Dothideomycetes</taxon>
        <taxon>Pleosporomycetidae</taxon>
        <taxon>Pleosporales</taxon>
        <taxon>Pleosporineae</taxon>
        <taxon>Pleosporaceae</taxon>
        <taxon>Alternaria</taxon>
        <taxon>Alternaria sect. Alternaria</taxon>
        <taxon>Alternaria alternata complex</taxon>
    </lineage>
</organism>
<dbReference type="InterPro" id="IPR051836">
    <property type="entry name" value="Kremen_rcpt"/>
</dbReference>
<keyword evidence="2" id="KW-0812">Transmembrane</keyword>
<dbReference type="SMART" id="SM00321">
    <property type="entry name" value="WSC"/>
    <property type="match status" value="1"/>
</dbReference>
<name>A0A4Q4M0E5_9PLEO</name>
<evidence type="ECO:0000256" key="3">
    <source>
        <dbReference type="ARBA" id="ARBA00022729"/>
    </source>
</evidence>
<evidence type="ECO:0000256" key="5">
    <source>
        <dbReference type="ARBA" id="ARBA00023136"/>
    </source>
</evidence>
<dbReference type="GO" id="GO:0005886">
    <property type="term" value="C:plasma membrane"/>
    <property type="evidence" value="ECO:0007669"/>
    <property type="project" value="TreeGrafter"/>
</dbReference>
<evidence type="ECO:0000256" key="2">
    <source>
        <dbReference type="ARBA" id="ARBA00022692"/>
    </source>
</evidence>
<accession>A0A4Q4M0E5</accession>
<comment type="subcellular location">
    <subcellularLocation>
        <location evidence="1">Membrane</location>
        <topology evidence="1">Single-pass membrane protein</topology>
    </subcellularLocation>
</comment>
<reference evidence="9" key="1">
    <citation type="journal article" date="2019" name="bioRxiv">
        <title>Genomics, evolutionary history and diagnostics of the Alternaria alternata species group including apple and Asian pear pathotypes.</title>
        <authorList>
            <person name="Armitage A.D."/>
            <person name="Cockerton H.M."/>
            <person name="Sreenivasaprasad S."/>
            <person name="Woodhall J.W."/>
            <person name="Lane C.R."/>
            <person name="Harrison R.J."/>
            <person name="Clarkson J.P."/>
        </authorList>
    </citation>
    <scope>NUCLEOTIDE SEQUENCE [LARGE SCALE GENOMIC DNA]</scope>
    <source>
        <strain evidence="9">FERA 1082</strain>
    </source>
</reference>
<dbReference type="Proteomes" id="UP000292402">
    <property type="component" value="Unassembled WGS sequence"/>
</dbReference>
<evidence type="ECO:0000313" key="8">
    <source>
        <dbReference type="EMBL" id="RYN34601.1"/>
    </source>
</evidence>
<dbReference type="InterPro" id="IPR002889">
    <property type="entry name" value="WSC_carb-bd"/>
</dbReference>
<dbReference type="PANTHER" id="PTHR24269">
    <property type="entry name" value="KREMEN PROTEIN"/>
    <property type="match status" value="1"/>
</dbReference>
<keyword evidence="5" id="KW-0472">Membrane</keyword>
<sequence length="191" mass="21309">MVCAKPSVVCNDASDKHNCSCTCTNGIKFDQPLDPFSSAANGSSSQGVDLAECKADKEFCLEREQQLMTQITGLTESEQKHVTREQELLEQLSTYQKKTYAYQGCFTDSKNRVLGDKSTLEDANLTVERCETICSGFKYFGIQNTNECYCGNMFKNPTQHKPESECDKACKGNKNQKCGGGWRNNIYAKIN</sequence>
<comment type="caution">
    <text evidence="8">The sequence shown here is derived from an EMBL/GenBank/DDBJ whole genome shotgun (WGS) entry which is preliminary data.</text>
</comment>
<keyword evidence="4" id="KW-1133">Transmembrane helix</keyword>
<feature type="domain" description="WSC" evidence="7">
    <location>
        <begin position="99"/>
        <end position="190"/>
    </location>
</feature>
<evidence type="ECO:0000256" key="1">
    <source>
        <dbReference type="ARBA" id="ARBA00004167"/>
    </source>
</evidence>
<proteinExistence type="predicted"/>
<evidence type="ECO:0000313" key="9">
    <source>
        <dbReference type="Proteomes" id="UP000292402"/>
    </source>
</evidence>
<evidence type="ECO:0000259" key="7">
    <source>
        <dbReference type="PROSITE" id="PS51212"/>
    </source>
</evidence>
<evidence type="ECO:0000256" key="4">
    <source>
        <dbReference type="ARBA" id="ARBA00022989"/>
    </source>
</evidence>
<dbReference type="PANTHER" id="PTHR24269:SF16">
    <property type="entry name" value="PROTEIN SLG1"/>
    <property type="match status" value="1"/>
</dbReference>
<dbReference type="Pfam" id="PF01822">
    <property type="entry name" value="WSC"/>
    <property type="match status" value="1"/>
</dbReference>
<dbReference type="AlphaFoldDB" id="A0A4Q4M0E5"/>
<dbReference type="EMBL" id="PDXA01000067">
    <property type="protein sequence ID" value="RYN34601.1"/>
    <property type="molecule type" value="Genomic_DNA"/>
</dbReference>
<keyword evidence="6" id="KW-0325">Glycoprotein</keyword>
<keyword evidence="3" id="KW-0732">Signal</keyword>